<keyword evidence="3" id="KW-1185">Reference proteome</keyword>
<dbReference type="Gene3D" id="3.90.25.10">
    <property type="entry name" value="UDP-galactose 4-epimerase, domain 1"/>
    <property type="match status" value="1"/>
</dbReference>
<sequence length="274" mass="29003">MILVTGAGGNVGSELTGILARGGHPVRALVRTPRPLPDGIEAVVGDLNEATSLKPALDGVRAVFLLGGYEDMPGALAVMRDAGVEQVTLLSSRSVVGGHADNAVAGMHMAAEAAVRASKLAWTFLRPSGFMSNSLQWVAQLRAGDVVREPFANVPVATIDPYDIAAVAAESLTTPGHEGRAYAITGPGSLRPADRLRVLSELLGRELRLDPLSDAEARVTMSAEMPAKYVDAFFRFFVEGEFDDSAVTGAVQDLTGREPRPFATWARTHLAAFR</sequence>
<reference evidence="2 3" key="1">
    <citation type="journal article" date="2014" name="J. Biotechnol.">
        <title>Complete genome sequence of the actinobacterium Amycolatopsis japonica MG417-CF17(T) (=DSM 44213T) producing (S,S)-N,N'-ethylenediaminedisuccinic acid.</title>
        <authorList>
            <person name="Stegmann E."/>
            <person name="Albersmeier A."/>
            <person name="Spohn M."/>
            <person name="Gert H."/>
            <person name="Weber T."/>
            <person name="Wohlleben W."/>
            <person name="Kalinowski J."/>
            <person name="Ruckert C."/>
        </authorList>
    </citation>
    <scope>NUCLEOTIDE SEQUENCE [LARGE SCALE GENOMIC DNA]</scope>
    <source>
        <strain evidence="3">MG417-CF17 (DSM 44213)</strain>
    </source>
</reference>
<protein>
    <submittedName>
        <fullName evidence="2">Nucleotide-diphosphate-sugar epimerase/NmrA family protein</fullName>
    </submittedName>
</protein>
<dbReference type="PANTHER" id="PTHR43162:SF1">
    <property type="entry name" value="PRESTALK A DIFFERENTIATION PROTEIN A"/>
    <property type="match status" value="1"/>
</dbReference>
<evidence type="ECO:0000313" key="3">
    <source>
        <dbReference type="Proteomes" id="UP000028492"/>
    </source>
</evidence>
<dbReference type="Gene3D" id="3.40.50.720">
    <property type="entry name" value="NAD(P)-binding Rossmann-like Domain"/>
    <property type="match status" value="1"/>
</dbReference>
<gene>
    <name evidence="2" type="ORF">AJAP_08015</name>
</gene>
<dbReference type="EMBL" id="CP008953">
    <property type="protein sequence ID" value="AIG74513.1"/>
    <property type="molecule type" value="Genomic_DNA"/>
</dbReference>
<dbReference type="InterPro" id="IPR051604">
    <property type="entry name" value="Ergot_Alk_Oxidoreductase"/>
</dbReference>
<name>A0A075UNQ4_9PSEU</name>
<evidence type="ECO:0000313" key="2">
    <source>
        <dbReference type="EMBL" id="AIG74513.1"/>
    </source>
</evidence>
<accession>A0A075UNQ4</accession>
<evidence type="ECO:0000259" key="1">
    <source>
        <dbReference type="Pfam" id="PF13460"/>
    </source>
</evidence>
<dbReference type="eggNOG" id="COG0702">
    <property type="taxonomic scope" value="Bacteria"/>
</dbReference>
<dbReference type="KEGG" id="aja:AJAP_08015"/>
<dbReference type="STRING" id="208439.AJAP_08015"/>
<proteinExistence type="predicted"/>
<dbReference type="InterPro" id="IPR016040">
    <property type="entry name" value="NAD(P)-bd_dom"/>
</dbReference>
<dbReference type="RefSeq" id="WP_038509302.1">
    <property type="nucleotide sequence ID" value="NZ_CP008953.1"/>
</dbReference>
<dbReference type="PANTHER" id="PTHR43162">
    <property type="match status" value="1"/>
</dbReference>
<dbReference type="SUPFAM" id="SSF51735">
    <property type="entry name" value="NAD(P)-binding Rossmann-fold domains"/>
    <property type="match status" value="1"/>
</dbReference>
<dbReference type="Pfam" id="PF13460">
    <property type="entry name" value="NAD_binding_10"/>
    <property type="match status" value="1"/>
</dbReference>
<dbReference type="InterPro" id="IPR036291">
    <property type="entry name" value="NAD(P)-bd_dom_sf"/>
</dbReference>
<dbReference type="HOGENOM" id="CLU_007383_10_6_11"/>
<organism evidence="2 3">
    <name type="scientific">Amycolatopsis japonica</name>
    <dbReference type="NCBI Taxonomy" id="208439"/>
    <lineage>
        <taxon>Bacteria</taxon>
        <taxon>Bacillati</taxon>
        <taxon>Actinomycetota</taxon>
        <taxon>Actinomycetes</taxon>
        <taxon>Pseudonocardiales</taxon>
        <taxon>Pseudonocardiaceae</taxon>
        <taxon>Amycolatopsis</taxon>
        <taxon>Amycolatopsis japonica group</taxon>
    </lineage>
</organism>
<feature type="domain" description="NAD(P)-binding" evidence="1">
    <location>
        <begin position="6"/>
        <end position="175"/>
    </location>
</feature>
<dbReference type="AlphaFoldDB" id="A0A075UNQ4"/>
<dbReference type="Proteomes" id="UP000028492">
    <property type="component" value="Chromosome"/>
</dbReference>